<evidence type="ECO:0000313" key="2">
    <source>
        <dbReference type="Proteomes" id="UP000014500"/>
    </source>
</evidence>
<evidence type="ECO:0000313" key="1">
    <source>
        <dbReference type="EnsemblMetazoa" id="SMAR001370-PA"/>
    </source>
</evidence>
<keyword evidence="2" id="KW-1185">Reference proteome</keyword>
<dbReference type="EMBL" id="JH430481">
    <property type="status" value="NOT_ANNOTATED_CDS"/>
    <property type="molecule type" value="Genomic_DNA"/>
</dbReference>
<reference evidence="1" key="2">
    <citation type="submission" date="2015-02" db="UniProtKB">
        <authorList>
            <consortium name="EnsemblMetazoa"/>
        </authorList>
    </citation>
    <scope>IDENTIFICATION</scope>
</reference>
<dbReference type="Proteomes" id="UP000014500">
    <property type="component" value="Unassembled WGS sequence"/>
</dbReference>
<dbReference type="EnsemblMetazoa" id="SMAR001370-RA">
    <property type="protein sequence ID" value="SMAR001370-PA"/>
    <property type="gene ID" value="SMAR001370"/>
</dbReference>
<reference evidence="2" key="1">
    <citation type="submission" date="2011-05" db="EMBL/GenBank/DDBJ databases">
        <authorList>
            <person name="Richards S.R."/>
            <person name="Qu J."/>
            <person name="Jiang H."/>
            <person name="Jhangiani S.N."/>
            <person name="Agravi P."/>
            <person name="Goodspeed R."/>
            <person name="Gross S."/>
            <person name="Mandapat C."/>
            <person name="Jackson L."/>
            <person name="Mathew T."/>
            <person name="Pu L."/>
            <person name="Thornton R."/>
            <person name="Saada N."/>
            <person name="Wilczek-Boney K.B."/>
            <person name="Lee S."/>
            <person name="Kovar C."/>
            <person name="Wu Y."/>
            <person name="Scherer S.E."/>
            <person name="Worley K.C."/>
            <person name="Muzny D.M."/>
            <person name="Gibbs R."/>
        </authorList>
    </citation>
    <scope>NUCLEOTIDE SEQUENCE</scope>
    <source>
        <strain evidence="2">Brora</strain>
    </source>
</reference>
<accession>T1IKC4</accession>
<protein>
    <submittedName>
        <fullName evidence="1">Uncharacterized protein</fullName>
    </submittedName>
</protein>
<name>T1IKC4_STRMM</name>
<dbReference type="HOGENOM" id="CLU_1951477_0_0_1"/>
<proteinExistence type="predicted"/>
<organism evidence="1 2">
    <name type="scientific">Strigamia maritima</name>
    <name type="common">European centipede</name>
    <name type="synonym">Geophilus maritimus</name>
    <dbReference type="NCBI Taxonomy" id="126957"/>
    <lineage>
        <taxon>Eukaryota</taxon>
        <taxon>Metazoa</taxon>
        <taxon>Ecdysozoa</taxon>
        <taxon>Arthropoda</taxon>
        <taxon>Myriapoda</taxon>
        <taxon>Chilopoda</taxon>
        <taxon>Pleurostigmophora</taxon>
        <taxon>Geophilomorpha</taxon>
        <taxon>Linotaeniidae</taxon>
        <taxon>Strigamia</taxon>
    </lineage>
</organism>
<sequence length="129" mass="14905">MYQGLNQVSLQGTDFHETDFDEKFVLSHLCFPITQELYSSLFKIKMYSKFILNYAPLNTNKQSPVNQLMKIGVTLCRNYLYSDSMSRCNRIAIPNSDASRCVKKNTLFKSLSEWDECVENKAAINGRKK</sequence>
<dbReference type="AlphaFoldDB" id="T1IKC4"/>